<dbReference type="HOGENOM" id="CLU_3106096_0_0_1"/>
<proteinExistence type="predicted"/>
<dbReference type="InParanoid" id="G2YFN3"/>
<protein>
    <submittedName>
        <fullName evidence="2">Uncharacterized protein</fullName>
    </submittedName>
</protein>
<dbReference type="Proteomes" id="UP000008177">
    <property type="component" value="Unplaced contigs"/>
</dbReference>
<evidence type="ECO:0000313" key="3">
    <source>
        <dbReference type="Proteomes" id="UP000008177"/>
    </source>
</evidence>
<organism evidence="2 3">
    <name type="scientific">Botryotinia fuckeliana (strain T4)</name>
    <name type="common">Noble rot fungus</name>
    <name type="synonym">Botrytis cinerea</name>
    <dbReference type="NCBI Taxonomy" id="999810"/>
    <lineage>
        <taxon>Eukaryota</taxon>
        <taxon>Fungi</taxon>
        <taxon>Dikarya</taxon>
        <taxon>Ascomycota</taxon>
        <taxon>Pezizomycotina</taxon>
        <taxon>Leotiomycetes</taxon>
        <taxon>Helotiales</taxon>
        <taxon>Sclerotiniaceae</taxon>
        <taxon>Botrytis</taxon>
    </lineage>
</organism>
<keyword evidence="1" id="KW-0472">Membrane</keyword>
<reference evidence="3" key="1">
    <citation type="journal article" date="2011" name="PLoS Genet.">
        <title>Genomic analysis of the necrotrophic fungal pathogens Sclerotinia sclerotiorum and Botrytis cinerea.</title>
        <authorList>
            <person name="Amselem J."/>
            <person name="Cuomo C.A."/>
            <person name="van Kan J.A."/>
            <person name="Viaud M."/>
            <person name="Benito E.P."/>
            <person name="Couloux A."/>
            <person name="Coutinho P.M."/>
            <person name="de Vries R.P."/>
            <person name="Dyer P.S."/>
            <person name="Fillinger S."/>
            <person name="Fournier E."/>
            <person name="Gout L."/>
            <person name="Hahn M."/>
            <person name="Kohn L."/>
            <person name="Lapalu N."/>
            <person name="Plummer K.M."/>
            <person name="Pradier J.M."/>
            <person name="Quevillon E."/>
            <person name="Sharon A."/>
            <person name="Simon A."/>
            <person name="ten Have A."/>
            <person name="Tudzynski B."/>
            <person name="Tudzynski P."/>
            <person name="Wincker P."/>
            <person name="Andrew M."/>
            <person name="Anthouard V."/>
            <person name="Beever R.E."/>
            <person name="Beffa R."/>
            <person name="Benoit I."/>
            <person name="Bouzid O."/>
            <person name="Brault B."/>
            <person name="Chen Z."/>
            <person name="Choquer M."/>
            <person name="Collemare J."/>
            <person name="Cotton P."/>
            <person name="Danchin E.G."/>
            <person name="Da Silva C."/>
            <person name="Gautier A."/>
            <person name="Giraud C."/>
            <person name="Giraud T."/>
            <person name="Gonzalez C."/>
            <person name="Grossetete S."/>
            <person name="Guldener U."/>
            <person name="Henrissat B."/>
            <person name="Howlett B.J."/>
            <person name="Kodira C."/>
            <person name="Kretschmer M."/>
            <person name="Lappartient A."/>
            <person name="Leroch M."/>
            <person name="Levis C."/>
            <person name="Mauceli E."/>
            <person name="Neuveglise C."/>
            <person name="Oeser B."/>
            <person name="Pearson M."/>
            <person name="Poulain J."/>
            <person name="Poussereau N."/>
            <person name="Quesneville H."/>
            <person name="Rascle C."/>
            <person name="Schumacher J."/>
            <person name="Segurens B."/>
            <person name="Sexton A."/>
            <person name="Silva E."/>
            <person name="Sirven C."/>
            <person name="Soanes D.M."/>
            <person name="Talbot N.J."/>
            <person name="Templeton M."/>
            <person name="Yandava C."/>
            <person name="Yarden O."/>
            <person name="Zeng Q."/>
            <person name="Rollins J.A."/>
            <person name="Lebrun M.H."/>
            <person name="Dickman M."/>
        </authorList>
    </citation>
    <scope>NUCLEOTIDE SEQUENCE [LARGE SCALE GENOMIC DNA]</scope>
    <source>
        <strain evidence="3">T4</strain>
    </source>
</reference>
<evidence type="ECO:0000313" key="2">
    <source>
        <dbReference type="EMBL" id="CCD50581.1"/>
    </source>
</evidence>
<feature type="transmembrane region" description="Helical" evidence="1">
    <location>
        <begin position="20"/>
        <end position="42"/>
    </location>
</feature>
<dbReference type="EMBL" id="FQ790327">
    <property type="protein sequence ID" value="CCD50581.1"/>
    <property type="molecule type" value="Genomic_DNA"/>
</dbReference>
<sequence length="51" mass="5375">MDVTGGPLIGKAVSGLATNSISAMVILVLLAVAAIVHLLIFVNTCQYWLNY</sequence>
<keyword evidence="1" id="KW-0812">Transmembrane</keyword>
<accession>G2YFN3</accession>
<dbReference type="AlphaFoldDB" id="G2YFN3"/>
<name>G2YFN3_BOTF4</name>
<keyword evidence="1" id="KW-1133">Transmembrane helix</keyword>
<gene>
    <name evidence="2" type="ORF">BofuT4_uP023900.1</name>
</gene>
<evidence type="ECO:0000256" key="1">
    <source>
        <dbReference type="SAM" id="Phobius"/>
    </source>
</evidence>